<keyword evidence="2" id="KW-0812">Transmembrane</keyword>
<feature type="compositionally biased region" description="Low complexity" evidence="1">
    <location>
        <begin position="38"/>
        <end position="53"/>
    </location>
</feature>
<feature type="compositionally biased region" description="Low complexity" evidence="1">
    <location>
        <begin position="180"/>
        <end position="203"/>
    </location>
</feature>
<feature type="signal peptide" evidence="3">
    <location>
        <begin position="1"/>
        <end position="26"/>
    </location>
</feature>
<reference evidence="4 5" key="1">
    <citation type="submission" date="2015-09" db="EMBL/GenBank/DDBJ databases">
        <authorList>
            <consortium name="Pathogen Informatics"/>
        </authorList>
    </citation>
    <scope>NUCLEOTIDE SEQUENCE [LARGE SCALE GENOMIC DNA]</scope>
    <source>
        <strain evidence="4 5">2789STDY5834835</strain>
    </source>
</reference>
<evidence type="ECO:0000313" key="5">
    <source>
        <dbReference type="Proteomes" id="UP000095679"/>
    </source>
</evidence>
<feature type="transmembrane region" description="Helical" evidence="2">
    <location>
        <begin position="245"/>
        <end position="263"/>
    </location>
</feature>
<keyword evidence="2" id="KW-0472">Membrane</keyword>
<gene>
    <name evidence="4" type="ORF">ERS852450_00172</name>
</gene>
<dbReference type="EMBL" id="CYZL01000001">
    <property type="protein sequence ID" value="CUN52911.1"/>
    <property type="molecule type" value="Genomic_DNA"/>
</dbReference>
<feature type="chain" id="PRO_5039668885" evidence="3">
    <location>
        <begin position="27"/>
        <end position="267"/>
    </location>
</feature>
<dbReference type="AlphaFoldDB" id="A0A173XLY3"/>
<keyword evidence="3" id="KW-0732">Signal</keyword>
<feature type="region of interest" description="Disordered" evidence="1">
    <location>
        <begin position="30"/>
        <end position="57"/>
    </location>
</feature>
<dbReference type="Proteomes" id="UP000095679">
    <property type="component" value="Unassembled WGS sequence"/>
</dbReference>
<protein>
    <submittedName>
        <fullName evidence="4">Uncharacterized protein</fullName>
    </submittedName>
</protein>
<evidence type="ECO:0000256" key="2">
    <source>
        <dbReference type="SAM" id="Phobius"/>
    </source>
</evidence>
<keyword evidence="2" id="KW-1133">Transmembrane helix</keyword>
<evidence type="ECO:0000256" key="1">
    <source>
        <dbReference type="SAM" id="MobiDB-lite"/>
    </source>
</evidence>
<feature type="region of interest" description="Disordered" evidence="1">
    <location>
        <begin position="179"/>
        <end position="219"/>
    </location>
</feature>
<sequence>MIKKRRHIFFLTVILALSIVSAPVFAKGQDKKKDTKDSTQTTTEQQRSSQSTEKSTEAEKNTAYFTFAIYNDENITLADTDIFKITLTDIAGKEHTIELNAYESSTSAVENSLDEGGYTVTSIEYKGINQDIISGGFGLSKQMNLQISDTPEIPFYIGSDSTALSGLFIVRDGKQVKTASEQSTQQTSVTTQDTTNTTETVQDTSEENATESTRKDPDKEDVVEVVKEKKKGKKSQFFPFSFKKLLMAVIILFICGVWTLVFYQKNK</sequence>
<dbReference type="RefSeq" id="WP_055297856.1">
    <property type="nucleotide sequence ID" value="NZ_BLYK01000002.1"/>
</dbReference>
<evidence type="ECO:0000313" key="4">
    <source>
        <dbReference type="EMBL" id="CUN52911.1"/>
    </source>
</evidence>
<name>A0A173XLY3_9FIRM</name>
<evidence type="ECO:0000256" key="3">
    <source>
        <dbReference type="SAM" id="SignalP"/>
    </source>
</evidence>
<proteinExistence type="predicted"/>
<organism evidence="4 5">
    <name type="scientific">Anaerobutyricum hallii</name>
    <dbReference type="NCBI Taxonomy" id="39488"/>
    <lineage>
        <taxon>Bacteria</taxon>
        <taxon>Bacillati</taxon>
        <taxon>Bacillota</taxon>
        <taxon>Clostridia</taxon>
        <taxon>Lachnospirales</taxon>
        <taxon>Lachnospiraceae</taxon>
        <taxon>Anaerobutyricum</taxon>
    </lineage>
</organism>
<accession>A0A173XLY3</accession>